<evidence type="ECO:0000313" key="3">
    <source>
        <dbReference type="Proteomes" id="UP000468650"/>
    </source>
</evidence>
<comment type="caution">
    <text evidence="2">The sequence shown here is derived from an EMBL/GenBank/DDBJ whole genome shotgun (WGS) entry which is preliminary data.</text>
</comment>
<keyword evidence="3" id="KW-1185">Reference proteome</keyword>
<keyword evidence="1" id="KW-0472">Membrane</keyword>
<dbReference type="Proteomes" id="UP000468650">
    <property type="component" value="Unassembled WGS sequence"/>
</dbReference>
<dbReference type="EMBL" id="WBVO01000001">
    <property type="protein sequence ID" value="KAB2814884.1"/>
    <property type="molecule type" value="Genomic_DNA"/>
</dbReference>
<sequence>MLTKFVVLFLFILGIIGLLAIYVVKVGIQLQLIRRENKKPEGRIIDLFLFDTSNQAERKMRWEALLRYPLLFPIVIEEDEKPEILALKRKIKRANIGLYLLLIGMLLLVTYTAKAFPEGLF</sequence>
<feature type="transmembrane region" description="Helical" evidence="1">
    <location>
        <begin position="6"/>
        <end position="28"/>
    </location>
</feature>
<accession>A0A6N6RMT4</accession>
<organism evidence="2 3">
    <name type="scientific">Phaeocystidibacter luteus</name>
    <dbReference type="NCBI Taxonomy" id="911197"/>
    <lineage>
        <taxon>Bacteria</taxon>
        <taxon>Pseudomonadati</taxon>
        <taxon>Bacteroidota</taxon>
        <taxon>Flavobacteriia</taxon>
        <taxon>Flavobacteriales</taxon>
        <taxon>Phaeocystidibacteraceae</taxon>
        <taxon>Phaeocystidibacter</taxon>
    </lineage>
</organism>
<feature type="transmembrane region" description="Helical" evidence="1">
    <location>
        <begin position="96"/>
        <end position="113"/>
    </location>
</feature>
<dbReference type="RefSeq" id="WP_151666461.1">
    <property type="nucleotide sequence ID" value="NZ_WBVO01000001.1"/>
</dbReference>
<gene>
    <name evidence="2" type="ORF">F8C67_03800</name>
</gene>
<proteinExistence type="predicted"/>
<keyword evidence="1" id="KW-0812">Transmembrane</keyword>
<name>A0A6N6RMT4_9FLAO</name>
<dbReference type="AlphaFoldDB" id="A0A6N6RMT4"/>
<protein>
    <submittedName>
        <fullName evidence="2">Uncharacterized protein</fullName>
    </submittedName>
</protein>
<reference evidence="2 3" key="1">
    <citation type="submission" date="2019-09" db="EMBL/GenBank/DDBJ databases">
        <title>Genomes of family Cryomorphaceae.</title>
        <authorList>
            <person name="Bowman J.P."/>
        </authorList>
    </citation>
    <scope>NUCLEOTIDE SEQUENCE [LARGE SCALE GENOMIC DNA]</scope>
    <source>
        <strain evidence="2 3">LMG 25704</strain>
    </source>
</reference>
<evidence type="ECO:0000256" key="1">
    <source>
        <dbReference type="SAM" id="Phobius"/>
    </source>
</evidence>
<keyword evidence="1" id="KW-1133">Transmembrane helix</keyword>
<dbReference type="OrthoDB" id="1467940at2"/>
<evidence type="ECO:0000313" key="2">
    <source>
        <dbReference type="EMBL" id="KAB2814884.1"/>
    </source>
</evidence>